<evidence type="ECO:0000313" key="2">
    <source>
        <dbReference type="EMBL" id="MFC6888444.1"/>
    </source>
</evidence>
<name>A0ABD5UGN4_9EURY</name>
<dbReference type="InterPro" id="IPR001753">
    <property type="entry name" value="Enoyl-CoA_hydra/iso"/>
</dbReference>
<dbReference type="GO" id="GO:0050547">
    <property type="term" value="F:feruloyl-CoA hydratase/lyase activity"/>
    <property type="evidence" value="ECO:0007669"/>
    <property type="project" value="UniProtKB-EC"/>
</dbReference>
<dbReference type="EMBL" id="JBHSXI010000003">
    <property type="protein sequence ID" value="MFC6888444.1"/>
    <property type="molecule type" value="Genomic_DNA"/>
</dbReference>
<dbReference type="PANTHER" id="PTHR42964:SF1">
    <property type="entry name" value="POLYKETIDE BIOSYNTHESIS ENOYL-COA HYDRATASE PKSH-RELATED"/>
    <property type="match status" value="1"/>
</dbReference>
<proteinExistence type="inferred from homology"/>
<dbReference type="CDD" id="cd06558">
    <property type="entry name" value="crotonase-like"/>
    <property type="match status" value="1"/>
</dbReference>
<dbReference type="PANTHER" id="PTHR42964">
    <property type="entry name" value="ENOYL-COA HYDRATASE"/>
    <property type="match status" value="1"/>
</dbReference>
<dbReference type="InterPro" id="IPR051683">
    <property type="entry name" value="Enoyl-CoA_Hydratase/Isomerase"/>
</dbReference>
<dbReference type="Pfam" id="PF00378">
    <property type="entry name" value="ECH_1"/>
    <property type="match status" value="1"/>
</dbReference>
<evidence type="ECO:0000256" key="1">
    <source>
        <dbReference type="ARBA" id="ARBA00005254"/>
    </source>
</evidence>
<dbReference type="NCBIfam" id="NF006588">
    <property type="entry name" value="PRK09120.1"/>
    <property type="match status" value="1"/>
</dbReference>
<dbReference type="Gene3D" id="3.90.226.10">
    <property type="entry name" value="2-enoyl-CoA Hydratase, Chain A, domain 1"/>
    <property type="match status" value="1"/>
</dbReference>
<dbReference type="EC" id="4.1.2.61" evidence="2"/>
<organism evidence="2 3">
    <name type="scientific">Halorubrum trueperi</name>
    <dbReference type="NCBI Taxonomy" id="2004704"/>
    <lineage>
        <taxon>Archaea</taxon>
        <taxon>Methanobacteriati</taxon>
        <taxon>Methanobacteriota</taxon>
        <taxon>Stenosarchaea group</taxon>
        <taxon>Halobacteria</taxon>
        <taxon>Halobacteriales</taxon>
        <taxon>Haloferacaceae</taxon>
        <taxon>Halorubrum</taxon>
    </lineage>
</organism>
<dbReference type="Proteomes" id="UP001596333">
    <property type="component" value="Unassembled WGS sequence"/>
</dbReference>
<sequence>MASYSTIKLSITDNGVANLVLDRPEKQNSLSPELHHELLDALDTVEEENGRVLVISGNGDAFCGGMDLERAFLRPRRDGPQEFIQANAAILEAMTRLKHYPIPTVAKIDGWTFGGGYELMGVCDFAIARDDATFGLSEINFGIFPGGGTMWATVHTMNRRKAMYYAATGETFTGNEAEEYGAVTMAVPGEELNQTVDDLVESLLEKNPVTLRFNKEVFEKSRYMTFEDSVDYEMAKMEEMSYLQGEDWIETALKQFEDREFRPGLESYDTGNTDD</sequence>
<protein>
    <submittedName>
        <fullName evidence="2">p-hydroxycinnamoyl CoA hydratase/lyase</fullName>
        <ecNumber evidence="2">4.1.2.61</ecNumber>
    </submittedName>
</protein>
<keyword evidence="3" id="KW-1185">Reference proteome</keyword>
<dbReference type="AlphaFoldDB" id="A0ABD5UGN4"/>
<gene>
    <name evidence="2" type="ORF">ACFQEY_05215</name>
</gene>
<accession>A0ABD5UGN4</accession>
<evidence type="ECO:0000313" key="3">
    <source>
        <dbReference type="Proteomes" id="UP001596333"/>
    </source>
</evidence>
<keyword evidence="2" id="KW-0456">Lyase</keyword>
<reference evidence="2 3" key="1">
    <citation type="journal article" date="2019" name="Int. J. Syst. Evol. Microbiol.">
        <title>The Global Catalogue of Microorganisms (GCM) 10K type strain sequencing project: providing services to taxonomists for standard genome sequencing and annotation.</title>
        <authorList>
            <consortium name="The Broad Institute Genomics Platform"/>
            <consortium name="The Broad Institute Genome Sequencing Center for Infectious Disease"/>
            <person name="Wu L."/>
            <person name="Ma J."/>
        </authorList>
    </citation>
    <scope>NUCLEOTIDE SEQUENCE [LARGE SCALE GENOMIC DNA]</scope>
    <source>
        <strain evidence="2 3">Y73</strain>
    </source>
</reference>
<comment type="caution">
    <text evidence="2">The sequence shown here is derived from an EMBL/GenBank/DDBJ whole genome shotgun (WGS) entry which is preliminary data.</text>
</comment>
<comment type="similarity">
    <text evidence="1">Belongs to the enoyl-CoA hydratase/isomerase family.</text>
</comment>
<dbReference type="SUPFAM" id="SSF52096">
    <property type="entry name" value="ClpP/crotonase"/>
    <property type="match status" value="1"/>
</dbReference>
<dbReference type="RefSeq" id="WP_379765424.1">
    <property type="nucleotide sequence ID" value="NZ_JBHSXI010000003.1"/>
</dbReference>
<dbReference type="InterPro" id="IPR029045">
    <property type="entry name" value="ClpP/crotonase-like_dom_sf"/>
</dbReference>